<sequence>MIRIGVLQERIRSEYETYVRDWEEYEHLSQELVGEEDVRMLADADFSKLYARKAALMYCIEHRQELLDRLTGELDTLLNQQAEYTVQLKRTAPCRAQTAHSLASLAESVREEEKGPAIAALGEPVKPSLKPHVSTYTTNAYRGLYIISDEHPEAISPKDVDAFQRFLVEYNKRLQRERLLQQDLDKAIQAAASRRADAFKQLTDSLLKIRAEYSAKVQRITDKRNRQSLKRLGEIESFRERVANNIENGLQTHENPYEKYRAEDQQKLLDRYLAARKRQLQETKCAAEAFAVEMARRELDYNKRVMQNARDDRDKRREMAVDTKAEDCVRKTTGLQDPYVVLGQSTRPKHLRDPVSKVAQKVVPQAAGLGIRVGGKPLVDLTHFDEYRKEERAIMLQDTERVRLARAAEESQGIHSYLEKDPFYSILPEGVRKQEPEANPKVSTSPNIGRTPPSTKGTSRGAENEKGKGQKAPPPKEIDFDAWPSSDDDNDVALTYENIPPAPPVDTATPRSAHKQTLPTAKPVLPSILLEPIQSIEPGPACKLGTRLAGGTIRNSHEAIQLISKQTAKAAAHGLISRPLQELGYLAAQQVQLEATFTTSFTFYPPVILFYDYLPGKKHEAVVEVTNRSSGLAAFRVCEPEIEVLHLFEFTYTSRGAMSSGTTVPVKITFTAPPNEKDCLRLIDTFLRIRYQDGEVHVPIMCVPRSMTIFMSCAYEPVLKACQNEQRSRNVEKTEMKHHSIIPNKEGQILFTTLATAPHGHSKAQYVIGNSGALPAEATIQLDRVVIHSSDSPESERFRSRKITDQEVQDYLFRVSSLDGAESPLIRIYSDREIEERESEITKYDEKLAEEVEAYIASKLPPPEAPKKGKKDVPIEQPEPSEELKQEATTAVLEKLGPRPHSLVTEEMKNALRLISLEETQSADPECDSQPLLTIGVPTILSRQGNKFSEATLRKEMRITYLKQILAEKMDSVTTILTGERDAQAAKAEAPLEKKGGKTDATQNKKSSRPVSRKGEEPQPEGLDLTNPDVFKEELDRRVKEEVDAALAVWDDTFSVSTAYLEYRRTGMASVAFIIPPETIVAIPLVHAPLVFQTDLLFKMTGTFKPRFPTLDPEDPDYLELQSYGSFTSTFLMNAYTLPSVVHAVSDTVNFQVCFYGATYNAELRLRPNMNAGSRIVYVRIPRMMSKICAANITESIICTSTGDLPVRLKICCKDKKELVEIMNRVEEFRDKVDYNDLIDTQYLNPLHKARCPLESWAEIEIDVRDKYPPTLPSISLGRDIETRLGELQRLADELDSQKETLRELEEKRKELLERQTALTSGTVAPSAPTPGNKDGKKGRDTKTPAEDVQLITLELNKVSNQILKLNEHDIEETTNAIHNLNEELKHYTSIGGYVDCSFNVLIRVQDQPEPILVRIIVSFTTIDLDVLTPYTNPAIQSTRNVSTKMSQITKTARTRCTATARTKTKTSLYIVDDNLKLEQEVALNVGRVLQSHVSNIPLLVTNRSALAQHVALIPQTVPGMDIRTYPQNGVVLLFPGQEVMMYLSLCPQQARKFQFSVTIRSENGFIKRIPACATAVQPSLVCEGTGSLLEVSLHDVIKVSNVLLRSTLTRTYRWAVSPAFLTFFSTHFPGLVSVRPNAGKIEAQALQKISIRIQTNPALVLRLQTYFERLYDGADPLSHSQEEGVIFSDLHSDVTLYKNQFRFLERRYGESSMVTKKPSLPSEDGVEQPPSSFPSPSIDIFFCINIPFIAEEDSTPCMVHRIDVHIKDPLVLVKPYPPPSQDLQQVEPEETMPSKSPRKKQEKPPSKSVKTGSPAQKKDKNEPPPPVEEPPLVSAPLIDDGLFERAKESDEIKAILRREDFLYHELVLHMPTHIQVTFGEVTIGTEARKQVALVFRENVEPSERMACVFRVENVETIYAPIRMLSCLEGARLIPGQQLVLNFAFTPRESGDCEERIVIYSFRLATRERTNTITIVLRGKGVEEVRQGE</sequence>
<evidence type="ECO:0000313" key="3">
    <source>
        <dbReference type="EMBL" id="TNJ29140.1"/>
    </source>
</evidence>
<feature type="compositionally biased region" description="Basic and acidic residues" evidence="2">
    <location>
        <begin position="1334"/>
        <end position="1344"/>
    </location>
</feature>
<comment type="caution">
    <text evidence="3">The sequence shown here is derived from an EMBL/GenBank/DDBJ whole genome shotgun (WGS) entry which is preliminary data.</text>
</comment>
<feature type="region of interest" description="Disordered" evidence="2">
    <location>
        <begin position="1776"/>
        <end position="1835"/>
    </location>
</feature>
<evidence type="ECO:0000256" key="2">
    <source>
        <dbReference type="SAM" id="MobiDB-lite"/>
    </source>
</evidence>
<evidence type="ECO:0000313" key="4">
    <source>
        <dbReference type="Proteomes" id="UP000315496"/>
    </source>
</evidence>
<dbReference type="EMBL" id="VDLU01000002">
    <property type="protein sequence ID" value="TNJ29140.1"/>
    <property type="molecule type" value="Genomic_DNA"/>
</dbReference>
<dbReference type="VEuPathDB" id="GiardiaDB:GMRT_15785"/>
<keyword evidence="4" id="KW-1185">Reference proteome</keyword>
<feature type="compositionally biased region" description="Basic and acidic residues" evidence="2">
    <location>
        <begin position="865"/>
        <end position="874"/>
    </location>
</feature>
<gene>
    <name evidence="3" type="ORF">GMRT_15785</name>
</gene>
<feature type="region of interest" description="Disordered" evidence="2">
    <location>
        <begin position="859"/>
        <end position="885"/>
    </location>
</feature>
<protein>
    <submittedName>
        <fullName evidence="3">Uncharacterized protein</fullName>
    </submittedName>
</protein>
<accession>A0A4Z1STS5</accession>
<keyword evidence="1" id="KW-0175">Coiled coil</keyword>
<organism evidence="3 4">
    <name type="scientific">Giardia muris</name>
    <dbReference type="NCBI Taxonomy" id="5742"/>
    <lineage>
        <taxon>Eukaryota</taxon>
        <taxon>Metamonada</taxon>
        <taxon>Diplomonadida</taxon>
        <taxon>Hexamitidae</taxon>
        <taxon>Giardiinae</taxon>
        <taxon>Giardia</taxon>
    </lineage>
</organism>
<feature type="compositionally biased region" description="Basic and acidic residues" evidence="2">
    <location>
        <begin position="984"/>
        <end position="998"/>
    </location>
</feature>
<name>A0A4Z1STS5_GIAMU</name>
<dbReference type="PANTHER" id="PTHR22538">
    <property type="entry name" value="CILIA- AND FLAGELLA-ASSOCIATED PROTEIN 74"/>
    <property type="match status" value="1"/>
</dbReference>
<dbReference type="Proteomes" id="UP000315496">
    <property type="component" value="Chromosome 2"/>
</dbReference>
<evidence type="ECO:0000256" key="1">
    <source>
        <dbReference type="SAM" id="Coils"/>
    </source>
</evidence>
<reference evidence="3 4" key="1">
    <citation type="submission" date="2019-05" db="EMBL/GenBank/DDBJ databases">
        <title>The compact genome of Giardia muris reveals important steps in the evolution of intestinal protozoan parasites.</title>
        <authorList>
            <person name="Xu F."/>
            <person name="Jimenez-Gonzalez A."/>
            <person name="Einarsson E."/>
            <person name="Astvaldsson A."/>
            <person name="Peirasmaki D."/>
            <person name="Eckmann L."/>
            <person name="Andersson J.O."/>
            <person name="Svard S.G."/>
            <person name="Jerlstrom-Hultqvist J."/>
        </authorList>
    </citation>
    <scope>NUCLEOTIDE SEQUENCE [LARGE SCALE GENOMIC DNA]</scope>
    <source>
        <strain evidence="3 4">Roberts-Thomson</strain>
    </source>
</reference>
<dbReference type="OrthoDB" id="545169at2759"/>
<feature type="coiled-coil region" evidence="1">
    <location>
        <begin position="60"/>
        <end position="87"/>
    </location>
</feature>
<feature type="coiled-coil region" evidence="1">
    <location>
        <begin position="1364"/>
        <end position="1391"/>
    </location>
</feature>
<feature type="compositionally biased region" description="Basic and acidic residues" evidence="2">
    <location>
        <begin position="462"/>
        <end position="479"/>
    </location>
</feature>
<dbReference type="PANTHER" id="PTHR22538:SF1">
    <property type="entry name" value="VWFD DOMAIN-CONTAINING PROTEIN"/>
    <property type="match status" value="1"/>
</dbReference>
<feature type="region of interest" description="Disordered" evidence="2">
    <location>
        <begin position="1315"/>
        <end position="1344"/>
    </location>
</feature>
<dbReference type="Pfam" id="PF24771">
    <property type="entry name" value="Ig_CFAP74_1st"/>
    <property type="match status" value="1"/>
</dbReference>
<feature type="region of interest" description="Disordered" evidence="2">
    <location>
        <begin position="434"/>
        <end position="512"/>
    </location>
</feature>
<feature type="compositionally biased region" description="Polar residues" evidence="2">
    <location>
        <begin position="441"/>
        <end position="458"/>
    </location>
</feature>
<feature type="region of interest" description="Disordered" evidence="2">
    <location>
        <begin position="984"/>
        <end position="1029"/>
    </location>
</feature>
<proteinExistence type="predicted"/>